<proteinExistence type="predicted"/>
<evidence type="ECO:0000256" key="1">
    <source>
        <dbReference type="ARBA" id="ARBA00022801"/>
    </source>
</evidence>
<dbReference type="InterPro" id="IPR023214">
    <property type="entry name" value="HAD_sf"/>
</dbReference>
<dbReference type="InterPro" id="IPR051540">
    <property type="entry name" value="S-2-haloacid_dehalogenase"/>
</dbReference>
<evidence type="ECO:0000313" key="2">
    <source>
        <dbReference type="EMBL" id="GKT34988.1"/>
    </source>
</evidence>
<dbReference type="EMBL" id="BQXS01010897">
    <property type="protein sequence ID" value="GKT34988.1"/>
    <property type="molecule type" value="Genomic_DNA"/>
</dbReference>
<name>A0ABQ5KR83_9EUKA</name>
<sequence>MDSFQCLHPRRHKISNIKVILFDIGGTACKSHQKDTMIDMQRLGTLNRETAQEMVNPGIFELLDILKEAGFCLGILSNTSKFKKDLDPVYISALKMPFSFSVFSSELEFQPKKEGDPIRKKPHPDIFHAAYSRAKVFVPDLKYEEVLMVGNNFKKDFLGAQAVGMKAIWFECFEPAKMPSEGDIVTSISTMMDLLRYIDMEE</sequence>
<evidence type="ECO:0000313" key="3">
    <source>
        <dbReference type="Proteomes" id="UP001057375"/>
    </source>
</evidence>
<organism evidence="2 3">
    <name type="scientific">Aduncisulcus paluster</name>
    <dbReference type="NCBI Taxonomy" id="2918883"/>
    <lineage>
        <taxon>Eukaryota</taxon>
        <taxon>Metamonada</taxon>
        <taxon>Carpediemonas-like organisms</taxon>
        <taxon>Aduncisulcus</taxon>
    </lineage>
</organism>
<comment type="caution">
    <text evidence="2">The sequence shown here is derived from an EMBL/GenBank/DDBJ whole genome shotgun (WGS) entry which is preliminary data.</text>
</comment>
<accession>A0ABQ5KR83</accession>
<dbReference type="PANTHER" id="PTHR43316:SF8">
    <property type="entry name" value="HAD FAMILY HYDROLASE"/>
    <property type="match status" value="1"/>
</dbReference>
<dbReference type="Proteomes" id="UP001057375">
    <property type="component" value="Unassembled WGS sequence"/>
</dbReference>
<dbReference type="Gene3D" id="3.40.50.1000">
    <property type="entry name" value="HAD superfamily/HAD-like"/>
    <property type="match status" value="1"/>
</dbReference>
<dbReference type="PANTHER" id="PTHR43316">
    <property type="entry name" value="HYDROLASE, HALOACID DELAHOGENASE-RELATED"/>
    <property type="match status" value="1"/>
</dbReference>
<dbReference type="InterPro" id="IPR036412">
    <property type="entry name" value="HAD-like_sf"/>
</dbReference>
<keyword evidence="1" id="KW-0378">Hydrolase</keyword>
<dbReference type="Pfam" id="PF00702">
    <property type="entry name" value="Hydrolase"/>
    <property type="match status" value="1"/>
</dbReference>
<dbReference type="SUPFAM" id="SSF56784">
    <property type="entry name" value="HAD-like"/>
    <property type="match status" value="1"/>
</dbReference>
<gene>
    <name evidence="2" type="ORF">ADUPG1_008242</name>
</gene>
<keyword evidence="3" id="KW-1185">Reference proteome</keyword>
<reference evidence="2" key="1">
    <citation type="submission" date="2022-03" db="EMBL/GenBank/DDBJ databases">
        <title>Draft genome sequence of Aduncisulcus paluster, a free-living microaerophilic Fornicata.</title>
        <authorList>
            <person name="Yuyama I."/>
            <person name="Kume K."/>
            <person name="Tamura T."/>
            <person name="Inagaki Y."/>
            <person name="Hashimoto T."/>
        </authorList>
    </citation>
    <scope>NUCLEOTIDE SEQUENCE</scope>
    <source>
        <strain evidence="2">NY0171</strain>
    </source>
</reference>
<protein>
    <submittedName>
        <fullName evidence="2">Haloacid dehalogenase-like hydrolase like protein</fullName>
    </submittedName>
</protein>